<sequence length="359" mass="40170">MTTDGQPKRALPKLRRREVDGSGQDWVRFEELRPGLHLPVVARPSLPGIELADWGRTHRALVDAQIHKHGAVLFRGFDVATPESMDRAIQALADEALAYEERSSPRSQVSGNIYTSTDHPPSERIFLHNEQSYNQTFPARLFFACVLPSQQGGETPLADTRRIFQRLPAEVRARFLEQGYTYVRNFGHHLGLSWQTAFQTEDRAEVEAYCQRSGIQVEWRDGNRLRTRQVRRAAGLHPVTGEPVWFNHATFFHVSTLPAPVASALLADLGEEDLPNHTYYGDGAPIEPEVMETLRAAYEAEQVMFPWEKGDLLVIDNLLAAHARSSFVGPRRVLAGMARPFPWSEVAPVAATPPGTPPG</sequence>
<gene>
    <name evidence="5" type="ORF">D7V88_00140</name>
</gene>
<feature type="domain" description="TauD/TfdA-like" evidence="4">
    <location>
        <begin position="43"/>
        <end position="337"/>
    </location>
</feature>
<keyword evidence="3" id="KW-0045">Antibiotic biosynthesis</keyword>
<dbReference type="RefSeq" id="WP_120538533.1">
    <property type="nucleotide sequence ID" value="NZ_RAVZ01000001.1"/>
</dbReference>
<evidence type="ECO:0000256" key="3">
    <source>
        <dbReference type="ARBA" id="ARBA00023194"/>
    </source>
</evidence>
<accession>A0A3A8JP82</accession>
<dbReference type="PANTHER" id="PTHR10696">
    <property type="entry name" value="GAMMA-BUTYROBETAINE HYDROXYLASE-RELATED"/>
    <property type="match status" value="1"/>
</dbReference>
<dbReference type="InterPro" id="IPR050411">
    <property type="entry name" value="AlphaKG_dependent_hydroxylases"/>
</dbReference>
<dbReference type="SUPFAM" id="SSF51197">
    <property type="entry name" value="Clavaminate synthase-like"/>
    <property type="match status" value="1"/>
</dbReference>
<evidence type="ECO:0000313" key="5">
    <source>
        <dbReference type="EMBL" id="RKG94164.1"/>
    </source>
</evidence>
<dbReference type="InterPro" id="IPR042098">
    <property type="entry name" value="TauD-like_sf"/>
</dbReference>
<dbReference type="Gene3D" id="3.60.130.10">
    <property type="entry name" value="Clavaminate synthase-like"/>
    <property type="match status" value="1"/>
</dbReference>
<dbReference type="InterPro" id="IPR003819">
    <property type="entry name" value="TauD/TfdA-like"/>
</dbReference>
<dbReference type="OrthoDB" id="9769888at2"/>
<dbReference type="PANTHER" id="PTHR10696:SF56">
    <property type="entry name" value="TAUD_TFDA-LIKE DOMAIN-CONTAINING PROTEIN"/>
    <property type="match status" value="1"/>
</dbReference>
<evidence type="ECO:0000256" key="2">
    <source>
        <dbReference type="ARBA" id="ARBA00023002"/>
    </source>
</evidence>
<protein>
    <submittedName>
        <fullName evidence="5">TauD/TfdA family dioxygenase</fullName>
    </submittedName>
</protein>
<keyword evidence="2" id="KW-0560">Oxidoreductase</keyword>
<organism evidence="5 6">
    <name type="scientific">Corallococcus terminator</name>
    <dbReference type="NCBI Taxonomy" id="2316733"/>
    <lineage>
        <taxon>Bacteria</taxon>
        <taxon>Pseudomonadati</taxon>
        <taxon>Myxococcota</taxon>
        <taxon>Myxococcia</taxon>
        <taxon>Myxococcales</taxon>
        <taxon>Cystobacterineae</taxon>
        <taxon>Myxococcaceae</taxon>
        <taxon>Corallococcus</taxon>
    </lineage>
</organism>
<keyword evidence="5" id="KW-0223">Dioxygenase</keyword>
<dbReference type="Proteomes" id="UP000268094">
    <property type="component" value="Unassembled WGS sequence"/>
</dbReference>
<dbReference type="AlphaFoldDB" id="A0A3A8JP82"/>
<evidence type="ECO:0000256" key="1">
    <source>
        <dbReference type="ARBA" id="ARBA00001954"/>
    </source>
</evidence>
<comment type="cofactor">
    <cofactor evidence="1">
        <name>Fe(2+)</name>
        <dbReference type="ChEBI" id="CHEBI:29033"/>
    </cofactor>
</comment>
<reference evidence="6" key="1">
    <citation type="submission" date="2018-09" db="EMBL/GenBank/DDBJ databases">
        <authorList>
            <person name="Livingstone P.G."/>
            <person name="Whitworth D.E."/>
        </authorList>
    </citation>
    <scope>NUCLEOTIDE SEQUENCE [LARGE SCALE GENOMIC DNA]</scope>
    <source>
        <strain evidence="6">CA054A</strain>
    </source>
</reference>
<dbReference type="EMBL" id="RAVZ01000001">
    <property type="protein sequence ID" value="RKG94164.1"/>
    <property type="molecule type" value="Genomic_DNA"/>
</dbReference>
<proteinExistence type="predicted"/>
<evidence type="ECO:0000313" key="6">
    <source>
        <dbReference type="Proteomes" id="UP000268094"/>
    </source>
</evidence>
<comment type="caution">
    <text evidence="5">The sequence shown here is derived from an EMBL/GenBank/DDBJ whole genome shotgun (WGS) entry which is preliminary data.</text>
</comment>
<dbReference type="Pfam" id="PF02668">
    <property type="entry name" value="TauD"/>
    <property type="match status" value="1"/>
</dbReference>
<name>A0A3A8JP82_9BACT</name>
<evidence type="ECO:0000259" key="4">
    <source>
        <dbReference type="Pfam" id="PF02668"/>
    </source>
</evidence>
<keyword evidence="6" id="KW-1185">Reference proteome</keyword>
<dbReference type="GO" id="GO:0017000">
    <property type="term" value="P:antibiotic biosynthetic process"/>
    <property type="evidence" value="ECO:0007669"/>
    <property type="project" value="UniProtKB-KW"/>
</dbReference>
<dbReference type="GO" id="GO:0016706">
    <property type="term" value="F:2-oxoglutarate-dependent dioxygenase activity"/>
    <property type="evidence" value="ECO:0007669"/>
    <property type="project" value="UniProtKB-ARBA"/>
</dbReference>